<dbReference type="Proteomes" id="UP001148786">
    <property type="component" value="Unassembled WGS sequence"/>
</dbReference>
<evidence type="ECO:0000313" key="2">
    <source>
        <dbReference type="Proteomes" id="UP001148786"/>
    </source>
</evidence>
<comment type="caution">
    <text evidence="1">The sequence shown here is derived from an EMBL/GenBank/DDBJ whole genome shotgun (WGS) entry which is preliminary data.</text>
</comment>
<reference evidence="1" key="1">
    <citation type="submission" date="2022-07" db="EMBL/GenBank/DDBJ databases">
        <title>Genome Sequence of Agrocybe chaxingu.</title>
        <authorList>
            <person name="Buettner E."/>
        </authorList>
    </citation>
    <scope>NUCLEOTIDE SEQUENCE</scope>
    <source>
        <strain evidence="1">MP-N11</strain>
    </source>
</reference>
<dbReference type="AlphaFoldDB" id="A0A9W8K709"/>
<proteinExistence type="predicted"/>
<dbReference type="EMBL" id="JANKHO010000140">
    <property type="protein sequence ID" value="KAJ3514533.1"/>
    <property type="molecule type" value="Genomic_DNA"/>
</dbReference>
<name>A0A9W8K709_9AGAR</name>
<keyword evidence="2" id="KW-1185">Reference proteome</keyword>
<accession>A0A9W8K709</accession>
<protein>
    <submittedName>
        <fullName evidence="1">Uncharacterized protein</fullName>
    </submittedName>
</protein>
<gene>
    <name evidence="1" type="ORF">NLJ89_g2322</name>
</gene>
<organism evidence="1 2">
    <name type="scientific">Agrocybe chaxingu</name>
    <dbReference type="NCBI Taxonomy" id="84603"/>
    <lineage>
        <taxon>Eukaryota</taxon>
        <taxon>Fungi</taxon>
        <taxon>Dikarya</taxon>
        <taxon>Basidiomycota</taxon>
        <taxon>Agaricomycotina</taxon>
        <taxon>Agaricomycetes</taxon>
        <taxon>Agaricomycetidae</taxon>
        <taxon>Agaricales</taxon>
        <taxon>Agaricineae</taxon>
        <taxon>Strophariaceae</taxon>
        <taxon>Agrocybe</taxon>
    </lineage>
</organism>
<sequence>MSVIFNGYKFACGYRVDMEYLRDFLEDGTWMEPKMDNALAAVLVEGWYARRIPEDQQSSCPKPIRLTTIKDATCNDVQVFLLTRFEIISTVADGSKLDEAESDKAKRQKFIEFANLFRKNKSFDVRKTTFDVVECKTTTIRW</sequence>
<evidence type="ECO:0000313" key="1">
    <source>
        <dbReference type="EMBL" id="KAJ3514533.1"/>
    </source>
</evidence>